<feature type="transmembrane region" description="Helical" evidence="1">
    <location>
        <begin position="235"/>
        <end position="259"/>
    </location>
</feature>
<reference evidence="3" key="1">
    <citation type="submission" date="2022-01" db="EMBL/GenBank/DDBJ databases">
        <title>Comparative genomics reveals a dynamic genome evolution in the ectomycorrhizal milk-cap (Lactarius) mushrooms.</title>
        <authorList>
            <consortium name="DOE Joint Genome Institute"/>
            <person name="Lebreton A."/>
            <person name="Tang N."/>
            <person name="Kuo A."/>
            <person name="LaButti K."/>
            <person name="Drula E."/>
            <person name="Barry K."/>
            <person name="Clum A."/>
            <person name="Lipzen A."/>
            <person name="Mousain D."/>
            <person name="Ng V."/>
            <person name="Wang R."/>
            <person name="Wang X."/>
            <person name="Dai Y."/>
            <person name="Henrissat B."/>
            <person name="Grigoriev I.V."/>
            <person name="Guerin-Laguette A."/>
            <person name="Yu F."/>
            <person name="Martin F.M."/>
        </authorList>
    </citation>
    <scope>NUCLEOTIDE SEQUENCE</scope>
    <source>
        <strain evidence="3">QP</strain>
    </source>
</reference>
<feature type="signal peptide" evidence="2">
    <location>
        <begin position="1"/>
        <end position="20"/>
    </location>
</feature>
<gene>
    <name evidence="3" type="ORF">EDB92DRAFT_1934423</name>
</gene>
<organism evidence="3 4">
    <name type="scientific">Lactarius akahatsu</name>
    <dbReference type="NCBI Taxonomy" id="416441"/>
    <lineage>
        <taxon>Eukaryota</taxon>
        <taxon>Fungi</taxon>
        <taxon>Dikarya</taxon>
        <taxon>Basidiomycota</taxon>
        <taxon>Agaricomycotina</taxon>
        <taxon>Agaricomycetes</taxon>
        <taxon>Russulales</taxon>
        <taxon>Russulaceae</taxon>
        <taxon>Lactarius</taxon>
    </lineage>
</organism>
<sequence>MHFISPTLFFLLFLPVSVLSVANSTDTNTDTCNPSHNGLATGTLQYNSDCNATTWCDNGVCRNKGCRRDEFPLGYITGDSRGSGKRIDLPQKCSVDEFCPDEGSQCAPKIQVGQPCQFDRDDSCIGPDDFKDLRDTTGRGLNVNGSICLNFVCQFANVTAGSTCEIENTGYIAYGPSGEFVYVVSRDNCKVGLYCDTNSTIWVRVVHADKECSSYNCLPDQTCGEIPSNPHHLPMWVYIIIGIGIFGGMIATLVVLFIFHGRQREDEREKRLQYWREQNAFRQNILQMHETARNSIFTTPGSVSRRSALFGYYDRGRQCPNSSGLRHYVGEDSGSYEGGSDNEQLVMRTPYAHDNKI</sequence>
<keyword evidence="1" id="KW-0472">Membrane</keyword>
<keyword evidence="4" id="KW-1185">Reference proteome</keyword>
<dbReference type="EMBL" id="JAKELL010000016">
    <property type="protein sequence ID" value="KAH8994002.1"/>
    <property type="molecule type" value="Genomic_DNA"/>
</dbReference>
<name>A0AAD4LKG7_9AGAM</name>
<comment type="caution">
    <text evidence="3">The sequence shown here is derived from an EMBL/GenBank/DDBJ whole genome shotgun (WGS) entry which is preliminary data.</text>
</comment>
<evidence type="ECO:0000256" key="1">
    <source>
        <dbReference type="SAM" id="Phobius"/>
    </source>
</evidence>
<keyword evidence="2" id="KW-0732">Signal</keyword>
<dbReference type="Proteomes" id="UP001201163">
    <property type="component" value="Unassembled WGS sequence"/>
</dbReference>
<evidence type="ECO:0000313" key="4">
    <source>
        <dbReference type="Proteomes" id="UP001201163"/>
    </source>
</evidence>
<dbReference type="AlphaFoldDB" id="A0AAD4LKG7"/>
<proteinExistence type="predicted"/>
<evidence type="ECO:0000313" key="3">
    <source>
        <dbReference type="EMBL" id="KAH8994002.1"/>
    </source>
</evidence>
<feature type="chain" id="PRO_5042158559" evidence="2">
    <location>
        <begin position="21"/>
        <end position="357"/>
    </location>
</feature>
<keyword evidence="1" id="KW-0812">Transmembrane</keyword>
<accession>A0AAD4LKG7</accession>
<keyword evidence="1" id="KW-1133">Transmembrane helix</keyword>
<protein>
    <submittedName>
        <fullName evidence="3">Uncharacterized protein</fullName>
    </submittedName>
</protein>
<evidence type="ECO:0000256" key="2">
    <source>
        <dbReference type="SAM" id="SignalP"/>
    </source>
</evidence>